<proteinExistence type="predicted"/>
<evidence type="ECO:0000313" key="1">
    <source>
        <dbReference type="EMBL" id="ESA23929.1"/>
    </source>
</evidence>
<dbReference type="EMBL" id="KI274366">
    <property type="protein sequence ID" value="ESA23929.1"/>
    <property type="molecule type" value="Genomic_DNA"/>
</dbReference>
<sequence>MNFNVFLLRKKLDPENVHNLNKRAIIYYVLRDYDKALLDIDKVIQLDISNILVYYYKQEVISMACF</sequence>
<accession>U9UU28</accession>
<protein>
    <submittedName>
        <fullName evidence="1">Uncharacterized protein</fullName>
    </submittedName>
</protein>
<dbReference type="SUPFAM" id="SSF48452">
    <property type="entry name" value="TPR-like"/>
    <property type="match status" value="1"/>
</dbReference>
<name>U9UU28_RHIID</name>
<organism evidence="1">
    <name type="scientific">Rhizophagus irregularis (strain DAOM 181602 / DAOM 197198 / MUCL 43194)</name>
    <name type="common">Arbuscular mycorrhizal fungus</name>
    <name type="synonym">Glomus intraradices</name>
    <dbReference type="NCBI Taxonomy" id="747089"/>
    <lineage>
        <taxon>Eukaryota</taxon>
        <taxon>Fungi</taxon>
        <taxon>Fungi incertae sedis</taxon>
        <taxon>Mucoromycota</taxon>
        <taxon>Glomeromycotina</taxon>
        <taxon>Glomeromycetes</taxon>
        <taxon>Glomerales</taxon>
        <taxon>Glomeraceae</taxon>
        <taxon>Rhizophagus</taxon>
    </lineage>
</organism>
<dbReference type="InterPro" id="IPR011990">
    <property type="entry name" value="TPR-like_helical_dom_sf"/>
</dbReference>
<reference evidence="1" key="1">
    <citation type="submission" date="2013-07" db="EMBL/GenBank/DDBJ databases">
        <title>The genome of an arbuscular mycorrhizal fungus provides insights into the evolution of the oldest plant symbiosis.</title>
        <authorList>
            <consortium name="DOE Joint Genome Institute"/>
            <person name="Tisserant E."/>
            <person name="Malbreil M."/>
            <person name="Kuo A."/>
            <person name="Kohler A."/>
            <person name="Symeonidi A."/>
            <person name="Balestrini R."/>
            <person name="Charron P."/>
            <person name="Duensing N."/>
            <person name="Frei-dit-Frey N."/>
            <person name="Gianinazzi-Pearson V."/>
            <person name="Gilbert B."/>
            <person name="Handa Y."/>
            <person name="Hijri M."/>
            <person name="Kaul R."/>
            <person name="Kawaguchi M."/>
            <person name="Krajinski F."/>
            <person name="Lammers P."/>
            <person name="Lapierre D."/>
            <person name="Masclaux F.G."/>
            <person name="Murat C."/>
            <person name="Morin E."/>
            <person name="Ndikumana S."/>
            <person name="Pagni M."/>
            <person name="Petitpierre D."/>
            <person name="Requena N."/>
            <person name="Rosikiewicz P."/>
            <person name="Riley R."/>
            <person name="Saito K."/>
            <person name="San Clemente H."/>
            <person name="Shapiro H."/>
            <person name="van Tuinen D."/>
            <person name="Becard G."/>
            <person name="Bonfante P."/>
            <person name="Paszkowski U."/>
            <person name="Shachar-Hill Y."/>
            <person name="Young J.P."/>
            <person name="Sanders I.R."/>
            <person name="Henrissat B."/>
            <person name="Rensing S.A."/>
            <person name="Grigoriev I.V."/>
            <person name="Corradi N."/>
            <person name="Roux C."/>
            <person name="Martin F."/>
        </authorList>
    </citation>
    <scope>NUCLEOTIDE SEQUENCE</scope>
    <source>
        <strain evidence="1">DAOM 197198</strain>
    </source>
</reference>
<gene>
    <name evidence="1" type="ORF">GLOINDRAFT_14931</name>
</gene>
<dbReference type="Gene3D" id="1.25.40.10">
    <property type="entry name" value="Tetratricopeptide repeat domain"/>
    <property type="match status" value="1"/>
</dbReference>
<dbReference type="AlphaFoldDB" id="U9UU28"/>
<dbReference type="HOGENOM" id="CLU_2832432_0_0_1"/>